<sequence>MKRIGGKKFYKQAKAWENDAHSGDLQEFTANHGLELKPENATQIAKKEIIQIVNHHDQLGL</sequence>
<keyword evidence="2" id="KW-1185">Reference proteome</keyword>
<reference evidence="1 2" key="1">
    <citation type="submission" date="2019-02" db="EMBL/GenBank/DDBJ databases">
        <title>Haloarcula mannanilyticum sp. nov., a mannan degrading haloarchaeon isolated from commercial salt.</title>
        <authorList>
            <person name="Enomoto S."/>
            <person name="Shimane Y."/>
            <person name="Kamekura M."/>
            <person name="Ito T."/>
            <person name="Moriya O."/>
            <person name="Ihara K."/>
            <person name="Takahashi-Ando N."/>
            <person name="Fukushima Y."/>
            <person name="Yoshida Y."/>
            <person name="Usama R."/>
            <person name="Takai K."/>
            <person name="Minegishi H."/>
        </authorList>
    </citation>
    <scope>NUCLEOTIDE SEQUENCE [LARGE SCALE GENOMIC DNA]</scope>
    <source>
        <strain evidence="1 2">MD130-1</strain>
    </source>
</reference>
<evidence type="ECO:0000313" key="1">
    <source>
        <dbReference type="EMBL" id="GCF15050.1"/>
    </source>
</evidence>
<gene>
    <name evidence="1" type="ORF">Harman_29850</name>
</gene>
<accession>A0A4C2ENR3</accession>
<name>A0A4C2ENR3_9EURY</name>
<dbReference type="EMBL" id="BIXZ01000005">
    <property type="protein sequence ID" value="GCF15050.1"/>
    <property type="molecule type" value="Genomic_DNA"/>
</dbReference>
<dbReference type="RefSeq" id="WP_137684583.1">
    <property type="nucleotide sequence ID" value="NZ_BIXZ01000005.1"/>
</dbReference>
<evidence type="ECO:0000313" key="2">
    <source>
        <dbReference type="Proteomes" id="UP000304382"/>
    </source>
</evidence>
<dbReference type="AlphaFoldDB" id="A0A4C2ENR3"/>
<dbReference type="Proteomes" id="UP000304382">
    <property type="component" value="Unassembled WGS sequence"/>
</dbReference>
<comment type="caution">
    <text evidence="1">The sequence shown here is derived from an EMBL/GenBank/DDBJ whole genome shotgun (WGS) entry which is preliminary data.</text>
</comment>
<proteinExistence type="predicted"/>
<protein>
    <submittedName>
        <fullName evidence="1">Uncharacterized protein</fullName>
    </submittedName>
</protein>
<organism evidence="1 2">
    <name type="scientific">Haloarcula mannanilytica</name>
    <dbReference type="NCBI Taxonomy" id="2509225"/>
    <lineage>
        <taxon>Archaea</taxon>
        <taxon>Methanobacteriati</taxon>
        <taxon>Methanobacteriota</taxon>
        <taxon>Stenosarchaea group</taxon>
        <taxon>Halobacteria</taxon>
        <taxon>Halobacteriales</taxon>
        <taxon>Haloarculaceae</taxon>
        <taxon>Haloarcula</taxon>
    </lineage>
</organism>
<dbReference type="OrthoDB" id="377663at2157"/>